<dbReference type="EMBL" id="BAABAJ010000011">
    <property type="protein sequence ID" value="GAA3924249.1"/>
    <property type="molecule type" value="Genomic_DNA"/>
</dbReference>
<reference evidence="3" key="1">
    <citation type="journal article" date="2019" name="Int. J. Syst. Evol. Microbiol.">
        <title>The Global Catalogue of Microorganisms (GCM) 10K type strain sequencing project: providing services to taxonomists for standard genome sequencing and annotation.</title>
        <authorList>
            <consortium name="The Broad Institute Genomics Platform"/>
            <consortium name="The Broad Institute Genome Sequencing Center for Infectious Disease"/>
            <person name="Wu L."/>
            <person name="Ma J."/>
        </authorList>
    </citation>
    <scope>NUCLEOTIDE SEQUENCE [LARGE SCALE GENOMIC DNA]</scope>
    <source>
        <strain evidence="3">JCM 16956</strain>
    </source>
</reference>
<evidence type="ECO:0000256" key="1">
    <source>
        <dbReference type="SAM" id="MobiDB-lite"/>
    </source>
</evidence>
<dbReference type="Proteomes" id="UP001501000">
    <property type="component" value="Unassembled WGS sequence"/>
</dbReference>
<gene>
    <name evidence="2" type="ORF">GCM10022244_37290</name>
</gene>
<dbReference type="Gene3D" id="1.25.40.20">
    <property type="entry name" value="Ankyrin repeat-containing domain"/>
    <property type="match status" value="1"/>
</dbReference>
<organism evidence="2 3">
    <name type="scientific">Streptomyces gulbargensis</name>
    <dbReference type="NCBI Taxonomy" id="364901"/>
    <lineage>
        <taxon>Bacteria</taxon>
        <taxon>Bacillati</taxon>
        <taxon>Actinomycetota</taxon>
        <taxon>Actinomycetes</taxon>
        <taxon>Kitasatosporales</taxon>
        <taxon>Streptomycetaceae</taxon>
        <taxon>Streptomyces</taxon>
    </lineage>
</organism>
<proteinExistence type="predicted"/>
<evidence type="ECO:0008006" key="4">
    <source>
        <dbReference type="Google" id="ProtNLM"/>
    </source>
</evidence>
<dbReference type="SUPFAM" id="SSF48403">
    <property type="entry name" value="Ankyrin repeat"/>
    <property type="match status" value="1"/>
</dbReference>
<feature type="region of interest" description="Disordered" evidence="1">
    <location>
        <begin position="1"/>
        <end position="86"/>
    </location>
</feature>
<keyword evidence="3" id="KW-1185">Reference proteome</keyword>
<name>A0ABP7MIR5_9ACTN</name>
<evidence type="ECO:0000313" key="3">
    <source>
        <dbReference type="Proteomes" id="UP001501000"/>
    </source>
</evidence>
<sequence length="384" mass="40219">MFDFSVKHATRGPRSASGAAQDASARVRGGRRPSPHPHPAGNRTTGALSDPCASVGCGSDDSTGGAVTGERDGWAGTGWDRTDADGIRRRLDAGADPERGPWGRPLHRAAVFGSPEVVAELAARVTDVDALENGVTALWDAVLARRPENARALAAAGADPWRESLGGWSPGRLSLAGPTPDLFPVPEGIRLTDAERAAAEEARRLTAALGTFHHEGTGLACVAGIDAKEAVRRLDGLPVDDGLIDELTEDPYAYDLDETLWIVGVTSVPGGCVVTQPWGYAPQMPGVLTRLSAGTVCYGLYANPKSGNQGMVARDGRIEGADLHPGGGPDVNDGPAVVLASYLYQHDPIGYACAFTGLRPTGRRAVIGPADLWIELPRADYWSP</sequence>
<evidence type="ECO:0000313" key="2">
    <source>
        <dbReference type="EMBL" id="GAA3924249.1"/>
    </source>
</evidence>
<comment type="caution">
    <text evidence="2">The sequence shown here is derived from an EMBL/GenBank/DDBJ whole genome shotgun (WGS) entry which is preliminary data.</text>
</comment>
<protein>
    <recommendedName>
        <fullName evidence="4">Ankyrin repeat domain-containing protein</fullName>
    </recommendedName>
</protein>
<accession>A0ABP7MIR5</accession>
<dbReference type="InterPro" id="IPR036770">
    <property type="entry name" value="Ankyrin_rpt-contain_sf"/>
</dbReference>